<evidence type="ECO:0000256" key="7">
    <source>
        <dbReference type="ARBA" id="ARBA00022906"/>
    </source>
</evidence>
<evidence type="ECO:0000256" key="5">
    <source>
        <dbReference type="ARBA" id="ARBA00022692"/>
    </source>
</evidence>
<keyword evidence="7" id="KW-0864">Zinc transport</keyword>
<evidence type="ECO:0000256" key="9">
    <source>
        <dbReference type="ARBA" id="ARBA00023065"/>
    </source>
</evidence>
<evidence type="ECO:0000256" key="2">
    <source>
        <dbReference type="ARBA" id="ARBA00004141"/>
    </source>
</evidence>
<dbReference type="PANTHER" id="PTHR13414">
    <property type="entry name" value="HUEL-CATION TRANSPORTER"/>
    <property type="match status" value="1"/>
</dbReference>
<dbReference type="InterPro" id="IPR058533">
    <property type="entry name" value="Cation_efflux_TM"/>
</dbReference>
<comment type="caution">
    <text evidence="15">The sequence shown here is derived from an EMBL/GenBank/DDBJ whole genome shotgun (WGS) entry which is preliminary data.</text>
</comment>
<evidence type="ECO:0000256" key="1">
    <source>
        <dbReference type="ARBA" id="ARBA00004123"/>
    </source>
</evidence>
<dbReference type="EMBL" id="VYZN01000012">
    <property type="protein sequence ID" value="KAE9541806.1"/>
    <property type="molecule type" value="Genomic_DNA"/>
</dbReference>
<dbReference type="AlphaFoldDB" id="A0A6G0TZ80"/>
<dbReference type="Gene3D" id="3.90.530.10">
    <property type="entry name" value="XPA C-terminal domain"/>
    <property type="match status" value="1"/>
</dbReference>
<feature type="transmembrane region" description="Helical" evidence="13">
    <location>
        <begin position="341"/>
        <end position="364"/>
    </location>
</feature>
<keyword evidence="6" id="KW-0862">Zinc</keyword>
<dbReference type="InterPro" id="IPR037129">
    <property type="entry name" value="XPA_sf"/>
</dbReference>
<dbReference type="SUPFAM" id="SSF46955">
    <property type="entry name" value="Putative DNA-binding domain"/>
    <property type="match status" value="1"/>
</dbReference>
<evidence type="ECO:0000313" key="16">
    <source>
        <dbReference type="Proteomes" id="UP000475862"/>
    </source>
</evidence>
<keyword evidence="3" id="KW-0813">Transport</keyword>
<proteinExistence type="predicted"/>
<keyword evidence="11" id="KW-0539">Nucleus</keyword>
<dbReference type="GO" id="GO:0005783">
    <property type="term" value="C:endoplasmic reticulum"/>
    <property type="evidence" value="ECO:0007669"/>
    <property type="project" value="UniProtKB-SubCell"/>
</dbReference>
<evidence type="ECO:0000256" key="6">
    <source>
        <dbReference type="ARBA" id="ARBA00022833"/>
    </source>
</evidence>
<dbReference type="Proteomes" id="UP000475862">
    <property type="component" value="Unassembled WGS sequence"/>
</dbReference>
<dbReference type="GO" id="GO:0006829">
    <property type="term" value="P:zinc ion transport"/>
    <property type="evidence" value="ECO:0007669"/>
    <property type="project" value="UniProtKB-KW"/>
</dbReference>
<sequence>MTLPNQQQFYLIVYLKLYQIMNRLVLLFVIYEITFCTFIKNDPSFRNIRHCTMNKMTLFYKNLGVPCKCIISSMKSDAVLIRKLSRYVTRYQTHEISIAKNQLWPIRCFSSINDDNSDDIKPKLEEKDPLLKSVPVKTVLDKVSFEKNVDKVQRPEKSVDRNYITARRAMTEFMLKSTDLEGLKTIKRRSPFDDEPPINVYWRKDVVAKASEVWGSQEGLVTQLIKREIERKKKQQTMFTIKAHRRNNRRQTLNKNDLKTQKSSGLFGDSGRVVLTAVFINGMNTIFKGLAWFYTGSHSMFSECIHSMADTINQVILAFGIYKSVQIADSYHPYGYSNMKYVASLISGVGIFCIGSGLSIYHGVTGLIHAEPLDSLFWAYFVLGGSFISEGATLAVAINNIKKCSKESNISFLQYVLRGHDPTVNVVLLEDCAAVLSIGVAAVCMSLTSYLNTPIPDAVGSLLVGGILGTVASFIIYTNTSAIVGRSISLTYLNKINAELESDVMIRAIHDVKGIDMGNSLIRYKAELDFDGRELAKQYLDRLDPEALMAEVKGIENADCAEAFLLKHSENIIDMIGGEIDRIEWQLRSKFPEIRHCDLEIL</sequence>
<feature type="transmembrane region" description="Helical" evidence="13">
    <location>
        <begin position="458"/>
        <end position="477"/>
    </location>
</feature>
<evidence type="ECO:0000256" key="10">
    <source>
        <dbReference type="ARBA" id="ARBA00023136"/>
    </source>
</evidence>
<keyword evidence="8 13" id="KW-1133">Transmembrane helix</keyword>
<name>A0A6G0TZ80_APHGL</name>
<comment type="subcellular location">
    <subcellularLocation>
        <location evidence="2">Membrane</location>
        <topology evidence="2">Multi-pass membrane protein</topology>
    </subcellularLocation>
    <subcellularLocation>
        <location evidence="1">Nucleus</location>
    </subcellularLocation>
</comment>
<dbReference type="GO" id="GO:0031966">
    <property type="term" value="C:mitochondrial membrane"/>
    <property type="evidence" value="ECO:0007669"/>
    <property type="project" value="UniProtKB-SubCell"/>
</dbReference>
<dbReference type="GO" id="GO:0015297">
    <property type="term" value="F:antiporter activity"/>
    <property type="evidence" value="ECO:0007669"/>
    <property type="project" value="UniProtKB-KW"/>
</dbReference>
<keyword evidence="9" id="KW-0406">Ion transport</keyword>
<dbReference type="CDD" id="cd21078">
    <property type="entry name" value="NTD_ZNT9"/>
    <property type="match status" value="1"/>
</dbReference>
<accession>A0A6G0TZ80</accession>
<dbReference type="GO" id="GO:0006882">
    <property type="term" value="P:intracellular zinc ion homeostasis"/>
    <property type="evidence" value="ECO:0007669"/>
    <property type="project" value="TreeGrafter"/>
</dbReference>
<evidence type="ECO:0000256" key="13">
    <source>
        <dbReference type="SAM" id="Phobius"/>
    </source>
</evidence>
<evidence type="ECO:0000256" key="12">
    <source>
        <dbReference type="ARBA" id="ARBA00048349"/>
    </source>
</evidence>
<dbReference type="InterPro" id="IPR009061">
    <property type="entry name" value="DNA-bd_dom_put_sf"/>
</dbReference>
<gene>
    <name evidence="15" type="ORF">AGLY_003797</name>
</gene>
<evidence type="ECO:0000256" key="3">
    <source>
        <dbReference type="ARBA" id="ARBA00022448"/>
    </source>
</evidence>
<keyword evidence="5 13" id="KW-0812">Transmembrane</keyword>
<evidence type="ECO:0000256" key="4">
    <source>
        <dbReference type="ARBA" id="ARBA00022449"/>
    </source>
</evidence>
<organism evidence="15 16">
    <name type="scientific">Aphis glycines</name>
    <name type="common">Soybean aphid</name>
    <dbReference type="NCBI Taxonomy" id="307491"/>
    <lineage>
        <taxon>Eukaryota</taxon>
        <taxon>Metazoa</taxon>
        <taxon>Ecdysozoa</taxon>
        <taxon>Arthropoda</taxon>
        <taxon>Hexapoda</taxon>
        <taxon>Insecta</taxon>
        <taxon>Pterygota</taxon>
        <taxon>Neoptera</taxon>
        <taxon>Paraneoptera</taxon>
        <taxon>Hemiptera</taxon>
        <taxon>Sternorrhyncha</taxon>
        <taxon>Aphidomorpha</taxon>
        <taxon>Aphidoidea</taxon>
        <taxon>Aphididae</taxon>
        <taxon>Aphidini</taxon>
        <taxon>Aphis</taxon>
        <taxon>Aphis</taxon>
    </lineage>
</organism>
<protein>
    <recommendedName>
        <fullName evidence="14">Cation efflux protein transmembrane domain-containing protein</fullName>
    </recommendedName>
</protein>
<dbReference type="Pfam" id="PF01545">
    <property type="entry name" value="Cation_efflux"/>
    <property type="match status" value="1"/>
</dbReference>
<feature type="transmembrane region" description="Helical" evidence="13">
    <location>
        <begin position="20"/>
        <end position="39"/>
    </location>
</feature>
<feature type="domain" description="Cation efflux protein transmembrane" evidence="14">
    <location>
        <begin position="275"/>
        <end position="483"/>
    </location>
</feature>
<dbReference type="GO" id="GO:0005634">
    <property type="term" value="C:nucleus"/>
    <property type="evidence" value="ECO:0007669"/>
    <property type="project" value="UniProtKB-SubCell"/>
</dbReference>
<dbReference type="PANTHER" id="PTHR13414:SF9">
    <property type="entry name" value="PROTON-COUPLED ZINC ANTIPORTER SLC30A9, MITOCHONDRIAL"/>
    <property type="match status" value="1"/>
</dbReference>
<evidence type="ECO:0000256" key="8">
    <source>
        <dbReference type="ARBA" id="ARBA00022989"/>
    </source>
</evidence>
<dbReference type="GO" id="GO:0008324">
    <property type="term" value="F:monoatomic cation transmembrane transporter activity"/>
    <property type="evidence" value="ECO:0007669"/>
    <property type="project" value="InterPro"/>
</dbReference>
<dbReference type="Gene3D" id="1.20.1510.10">
    <property type="entry name" value="Cation efflux protein transmembrane domain"/>
    <property type="match status" value="1"/>
</dbReference>
<reference evidence="15 16" key="1">
    <citation type="submission" date="2019-08" db="EMBL/GenBank/DDBJ databases">
        <title>The genome of the soybean aphid Biotype 1, its phylome, world population structure and adaptation to the North American continent.</title>
        <authorList>
            <person name="Giordano R."/>
            <person name="Donthu R.K."/>
            <person name="Hernandez A.G."/>
            <person name="Wright C.L."/>
            <person name="Zimin A.V."/>
        </authorList>
    </citation>
    <scope>NUCLEOTIDE SEQUENCE [LARGE SCALE GENOMIC DNA]</scope>
    <source>
        <tissue evidence="15">Whole aphids</tissue>
    </source>
</reference>
<dbReference type="SUPFAM" id="SSF161111">
    <property type="entry name" value="Cation efflux protein transmembrane domain-like"/>
    <property type="match status" value="1"/>
</dbReference>
<keyword evidence="10 13" id="KW-0472">Membrane</keyword>
<evidence type="ECO:0000313" key="15">
    <source>
        <dbReference type="EMBL" id="KAE9541806.1"/>
    </source>
</evidence>
<keyword evidence="16" id="KW-1185">Reference proteome</keyword>
<feature type="transmembrane region" description="Helical" evidence="13">
    <location>
        <begin position="376"/>
        <end position="398"/>
    </location>
</feature>
<dbReference type="OrthoDB" id="435980at2759"/>
<dbReference type="InterPro" id="IPR040177">
    <property type="entry name" value="SLC30A9"/>
</dbReference>
<feature type="transmembrane region" description="Helical" evidence="13">
    <location>
        <begin position="432"/>
        <end position="452"/>
    </location>
</feature>
<dbReference type="InterPro" id="IPR027469">
    <property type="entry name" value="Cation_efflux_TMD_sf"/>
</dbReference>
<evidence type="ECO:0000256" key="11">
    <source>
        <dbReference type="ARBA" id="ARBA00023242"/>
    </source>
</evidence>
<evidence type="ECO:0000259" key="14">
    <source>
        <dbReference type="Pfam" id="PF01545"/>
    </source>
</evidence>
<comment type="catalytic activity">
    <reaction evidence="12">
        <text>Zn(2+)(in) + 2 H(+)(out) = Zn(2+)(out) + 2 H(+)(in)</text>
        <dbReference type="Rhea" id="RHEA:72627"/>
        <dbReference type="ChEBI" id="CHEBI:15378"/>
        <dbReference type="ChEBI" id="CHEBI:29105"/>
    </reaction>
</comment>
<keyword evidence="4" id="KW-0050">Antiport</keyword>